<protein>
    <recommendedName>
        <fullName evidence="5">Zinc finger GRF-type domain-containing protein</fullName>
    </recommendedName>
</protein>
<comment type="caution">
    <text evidence="3">The sequence shown here is derived from an EMBL/GenBank/DDBJ whole genome shotgun (WGS) entry which is preliminary data.</text>
</comment>
<feature type="coiled-coil region" evidence="1">
    <location>
        <begin position="371"/>
        <end position="405"/>
    </location>
</feature>
<evidence type="ECO:0008006" key="5">
    <source>
        <dbReference type="Google" id="ProtNLM"/>
    </source>
</evidence>
<feature type="compositionally biased region" description="Basic and acidic residues" evidence="2">
    <location>
        <begin position="241"/>
        <end position="253"/>
    </location>
</feature>
<feature type="compositionally biased region" description="Acidic residues" evidence="2">
    <location>
        <begin position="222"/>
        <end position="231"/>
    </location>
</feature>
<evidence type="ECO:0000256" key="1">
    <source>
        <dbReference type="SAM" id="Coils"/>
    </source>
</evidence>
<dbReference type="OrthoDB" id="430051at2759"/>
<dbReference type="EMBL" id="NRSZ01000262">
    <property type="protein sequence ID" value="PNY28424.1"/>
    <property type="molecule type" value="Genomic_DNA"/>
</dbReference>
<sequence length="420" mass="46012">MATAATARTPRRQRHGCSRPGPETPARSDGLWQGDQWWCKSMSSPPTLRRFNAIANSHLKSRAKEANMATVARAALRETKRDTPNKGRFFLACKTYPFCDFFLWRDDAVLRETVLPPSTDATSTEELLPPRPKTPTFTQRPLTSFGILVHPDRRRSEGDGDTAGRAIGSPESGDGEDEEPSPISCGGRTKMTGTTFTATAISKASMGTPCPPPSKRKRGVFEDDEFSDMGSDDERQLADIADKSVERSTRHTDAFATPAADRTMDAATGFTTPSVARTLFSGTDAKRQKTVTFEEPHPLGLPTPAKTPATKGRTTDHEATPSSSPPDAIHDVTDEVMALLRGQKLEGPVLRAVQELLATSARKAMGLAMGRESTRAALKLKDDKIARLQERVVALENKEQFHNSQLTNIKAQLMKMYEDN</sequence>
<feature type="region of interest" description="Disordered" evidence="2">
    <location>
        <begin position="241"/>
        <end position="260"/>
    </location>
</feature>
<feature type="region of interest" description="Disordered" evidence="2">
    <location>
        <begin position="119"/>
        <end position="235"/>
    </location>
</feature>
<evidence type="ECO:0000256" key="2">
    <source>
        <dbReference type="SAM" id="MobiDB-lite"/>
    </source>
</evidence>
<accession>A0A2K3QLL5</accession>
<name>A0A2K3QLL5_9HYPO</name>
<keyword evidence="1" id="KW-0175">Coiled coil</keyword>
<feature type="region of interest" description="Disordered" evidence="2">
    <location>
        <begin position="1"/>
        <end position="29"/>
    </location>
</feature>
<dbReference type="Proteomes" id="UP000236621">
    <property type="component" value="Unassembled WGS sequence"/>
</dbReference>
<dbReference type="STRING" id="45235.A0A2K3QLL5"/>
<organism evidence="3 4">
    <name type="scientific">Tolypocladium capitatum</name>
    <dbReference type="NCBI Taxonomy" id="45235"/>
    <lineage>
        <taxon>Eukaryota</taxon>
        <taxon>Fungi</taxon>
        <taxon>Dikarya</taxon>
        <taxon>Ascomycota</taxon>
        <taxon>Pezizomycotina</taxon>
        <taxon>Sordariomycetes</taxon>
        <taxon>Hypocreomycetidae</taxon>
        <taxon>Hypocreales</taxon>
        <taxon>Ophiocordycipitaceae</taxon>
        <taxon>Tolypocladium</taxon>
    </lineage>
</organism>
<proteinExistence type="predicted"/>
<evidence type="ECO:0000313" key="4">
    <source>
        <dbReference type="Proteomes" id="UP000236621"/>
    </source>
</evidence>
<gene>
    <name evidence="3" type="ORF">TCAP_01642</name>
</gene>
<feature type="compositionally biased region" description="Low complexity" evidence="2">
    <location>
        <begin position="186"/>
        <end position="199"/>
    </location>
</feature>
<reference evidence="3 4" key="1">
    <citation type="submission" date="2017-08" db="EMBL/GenBank/DDBJ databases">
        <title>Harnessing the power of phylogenomics to disentangle the directionality and signatures of interkingdom host jumping in the parasitic fungal genus Tolypocladium.</title>
        <authorList>
            <person name="Quandt C.A."/>
            <person name="Patterson W."/>
            <person name="Spatafora J.W."/>
        </authorList>
    </citation>
    <scope>NUCLEOTIDE SEQUENCE [LARGE SCALE GENOMIC DNA]</scope>
    <source>
        <strain evidence="3 4">CBS 113982</strain>
    </source>
</reference>
<dbReference type="AlphaFoldDB" id="A0A2K3QLL5"/>
<evidence type="ECO:0000313" key="3">
    <source>
        <dbReference type="EMBL" id="PNY28424.1"/>
    </source>
</evidence>
<feature type="region of interest" description="Disordered" evidence="2">
    <location>
        <begin position="292"/>
        <end position="329"/>
    </location>
</feature>
<keyword evidence="4" id="KW-1185">Reference proteome</keyword>